<dbReference type="SMART" id="SM01052">
    <property type="entry name" value="CAP_GLY"/>
    <property type="match status" value="2"/>
</dbReference>
<evidence type="ECO:0000313" key="15">
    <source>
        <dbReference type="EMBL" id="MXQ96105.1"/>
    </source>
</evidence>
<dbReference type="Pfam" id="PF12796">
    <property type="entry name" value="Ank_2"/>
    <property type="match status" value="1"/>
</dbReference>
<keyword evidence="2" id="KW-0479">Metal-binding</keyword>
<dbReference type="InterPro" id="IPR005123">
    <property type="entry name" value="Oxoglu/Fe-dep_dioxygenase_dom"/>
</dbReference>
<dbReference type="Gene3D" id="1.25.40.20">
    <property type="entry name" value="Ankyrin repeat-containing domain"/>
    <property type="match status" value="1"/>
</dbReference>
<dbReference type="InterPro" id="IPR000938">
    <property type="entry name" value="CAP-Gly_domain"/>
</dbReference>
<gene>
    <name evidence="15" type="ORF">E5288_WYG020230</name>
</gene>
<dbReference type="Pfam" id="PF01302">
    <property type="entry name" value="CAP_GLY"/>
    <property type="match status" value="2"/>
</dbReference>
<dbReference type="PANTHER" id="PTHR18916">
    <property type="entry name" value="DYNACTIN 1-RELATED MICROTUBULE-BINDING"/>
    <property type="match status" value="1"/>
</dbReference>
<accession>A0A6B0S255</accession>
<keyword evidence="4 9" id="KW-0863">Zinc-finger</keyword>
<evidence type="ECO:0000256" key="5">
    <source>
        <dbReference type="ARBA" id="ARBA00022833"/>
    </source>
</evidence>
<dbReference type="PROSITE" id="PS50245">
    <property type="entry name" value="CAP_GLY_2"/>
    <property type="match status" value="2"/>
</dbReference>
<reference evidence="15" key="1">
    <citation type="submission" date="2019-10" db="EMBL/GenBank/DDBJ databases">
        <title>The sequence and de novo assembly of the wild yak genome.</title>
        <authorList>
            <person name="Liu Y."/>
        </authorList>
    </citation>
    <scope>NUCLEOTIDE SEQUENCE [LARGE SCALE GENOMIC DNA]</scope>
    <source>
        <strain evidence="15">WY2019</strain>
    </source>
</reference>
<feature type="coiled-coil region" evidence="10">
    <location>
        <begin position="169"/>
        <end position="241"/>
    </location>
</feature>
<dbReference type="GO" id="GO:0005938">
    <property type="term" value="C:cell cortex"/>
    <property type="evidence" value="ECO:0007669"/>
    <property type="project" value="TreeGrafter"/>
</dbReference>
<dbReference type="InterPro" id="IPR036859">
    <property type="entry name" value="CAP-Gly_dom_sf"/>
</dbReference>
<dbReference type="GO" id="GO:0008270">
    <property type="term" value="F:zinc ion binding"/>
    <property type="evidence" value="ECO:0007669"/>
    <property type="project" value="UniProtKB-KW"/>
</dbReference>
<protein>
    <recommendedName>
        <fullName evidence="17">CAP-Gly domain-containing linker protein 3</fullName>
    </recommendedName>
</protein>
<feature type="region of interest" description="Disordered" evidence="11">
    <location>
        <begin position="987"/>
        <end position="1032"/>
    </location>
</feature>
<feature type="region of interest" description="Disordered" evidence="11">
    <location>
        <begin position="839"/>
        <end position="862"/>
    </location>
</feature>
<name>A0A6B0S255_9CETA</name>
<evidence type="ECO:0000256" key="7">
    <source>
        <dbReference type="ARBA" id="ARBA00023125"/>
    </source>
</evidence>
<dbReference type="PROSITE" id="PS50088">
    <property type="entry name" value="ANK_REPEAT"/>
    <property type="match status" value="1"/>
</dbReference>
<keyword evidence="5" id="KW-0862">Zinc</keyword>
<evidence type="ECO:0000256" key="1">
    <source>
        <dbReference type="ARBA" id="ARBA00001954"/>
    </source>
</evidence>
<feature type="compositionally biased region" description="Low complexity" evidence="11">
    <location>
        <begin position="570"/>
        <end position="580"/>
    </location>
</feature>
<comment type="caution">
    <text evidence="15">The sequence shown here is derived from an EMBL/GenBank/DDBJ whole genome shotgun (WGS) entry which is preliminary data.</text>
</comment>
<dbReference type="InterPro" id="IPR027450">
    <property type="entry name" value="AlkB-like"/>
</dbReference>
<dbReference type="GO" id="GO:0031122">
    <property type="term" value="P:cytoplasmic microtubule organization"/>
    <property type="evidence" value="ECO:0007669"/>
    <property type="project" value="TreeGrafter"/>
</dbReference>
<dbReference type="SMART" id="SM00248">
    <property type="entry name" value="ANK"/>
    <property type="match status" value="3"/>
</dbReference>
<dbReference type="SMART" id="SM00692">
    <property type="entry name" value="DM3"/>
    <property type="match status" value="1"/>
</dbReference>
<feature type="domain" description="THAP-type" evidence="13">
    <location>
        <begin position="1"/>
        <end position="85"/>
    </location>
</feature>
<proteinExistence type="predicted"/>
<dbReference type="PROSITE" id="PS51471">
    <property type="entry name" value="FE2OG_OXY"/>
    <property type="match status" value="1"/>
</dbReference>
<evidence type="ECO:0000259" key="13">
    <source>
        <dbReference type="PROSITE" id="PS50950"/>
    </source>
</evidence>
<dbReference type="GO" id="GO:0005634">
    <property type="term" value="C:nucleus"/>
    <property type="evidence" value="ECO:0007669"/>
    <property type="project" value="TreeGrafter"/>
</dbReference>
<dbReference type="SUPFAM" id="SSF57716">
    <property type="entry name" value="Glucocorticoid receptor-like (DNA-binding domain)"/>
    <property type="match status" value="1"/>
</dbReference>
<dbReference type="Pfam" id="PF05485">
    <property type="entry name" value="THAP"/>
    <property type="match status" value="1"/>
</dbReference>
<feature type="domain" description="CAP-Gly" evidence="12">
    <location>
        <begin position="517"/>
        <end position="559"/>
    </location>
</feature>
<dbReference type="FunFam" id="2.30.30.190:FF:000005">
    <property type="entry name" value="CAP-Gly domain containing linker protein 3"/>
    <property type="match status" value="1"/>
</dbReference>
<dbReference type="InterPro" id="IPR002110">
    <property type="entry name" value="Ankyrin_rpt"/>
</dbReference>
<dbReference type="GO" id="GO:0035371">
    <property type="term" value="C:microtubule plus-end"/>
    <property type="evidence" value="ECO:0007669"/>
    <property type="project" value="TreeGrafter"/>
</dbReference>
<dbReference type="PROSITE" id="PS00845">
    <property type="entry name" value="CAP_GLY_1"/>
    <property type="match status" value="2"/>
</dbReference>
<dbReference type="Proteomes" id="UP000322234">
    <property type="component" value="Unassembled WGS sequence"/>
</dbReference>
<dbReference type="SUPFAM" id="SSF74924">
    <property type="entry name" value="Cap-Gly domain"/>
    <property type="match status" value="2"/>
</dbReference>
<evidence type="ECO:0008006" key="17">
    <source>
        <dbReference type="Google" id="ProtNLM"/>
    </source>
</evidence>
<dbReference type="PANTHER" id="PTHR18916:SF77">
    <property type="entry name" value="CAP-GLY DOMAIN-CONTAINING LINKER PROTEIN 3"/>
    <property type="match status" value="1"/>
</dbReference>
<dbReference type="GO" id="GO:0003677">
    <property type="term" value="F:DNA binding"/>
    <property type="evidence" value="ECO:0007669"/>
    <property type="project" value="UniProtKB-UniRule"/>
</dbReference>
<dbReference type="Pfam" id="PF13532">
    <property type="entry name" value="2OG-FeII_Oxy_2"/>
    <property type="match status" value="1"/>
</dbReference>
<dbReference type="GO" id="GO:0051010">
    <property type="term" value="F:microtubule plus-end binding"/>
    <property type="evidence" value="ECO:0007669"/>
    <property type="project" value="TreeGrafter"/>
</dbReference>
<dbReference type="EMBL" id="VBQZ03000154">
    <property type="protein sequence ID" value="MXQ96105.1"/>
    <property type="molecule type" value="Genomic_DNA"/>
</dbReference>
<dbReference type="FunFam" id="1.25.40.20:FF:000044">
    <property type="entry name" value="CAP-Gly domain containing linker protein 3"/>
    <property type="match status" value="1"/>
</dbReference>
<dbReference type="SMART" id="SM00980">
    <property type="entry name" value="THAP"/>
    <property type="match status" value="1"/>
</dbReference>
<evidence type="ECO:0000256" key="2">
    <source>
        <dbReference type="ARBA" id="ARBA00022723"/>
    </source>
</evidence>
<evidence type="ECO:0000256" key="4">
    <source>
        <dbReference type="ARBA" id="ARBA00022771"/>
    </source>
</evidence>
<keyword evidence="7 9" id="KW-0238">DNA-binding</keyword>
<evidence type="ECO:0000256" key="8">
    <source>
        <dbReference type="PROSITE-ProRule" id="PRU00023"/>
    </source>
</evidence>
<dbReference type="PROSITE" id="PS50950">
    <property type="entry name" value="ZF_THAP"/>
    <property type="match status" value="1"/>
</dbReference>
<dbReference type="Gene3D" id="2.30.30.190">
    <property type="entry name" value="CAP Gly-rich-like domain"/>
    <property type="match status" value="2"/>
</dbReference>
<keyword evidence="10" id="KW-0175">Coiled coil</keyword>
<evidence type="ECO:0000256" key="9">
    <source>
        <dbReference type="PROSITE-ProRule" id="PRU00309"/>
    </source>
</evidence>
<dbReference type="SUPFAM" id="SSF51197">
    <property type="entry name" value="Clavaminate synthase-like"/>
    <property type="match status" value="1"/>
</dbReference>
<evidence type="ECO:0000259" key="14">
    <source>
        <dbReference type="PROSITE" id="PS51471"/>
    </source>
</evidence>
<evidence type="ECO:0000259" key="12">
    <source>
        <dbReference type="PROSITE" id="PS50245"/>
    </source>
</evidence>
<evidence type="ECO:0000256" key="10">
    <source>
        <dbReference type="SAM" id="Coils"/>
    </source>
</evidence>
<evidence type="ECO:0000256" key="6">
    <source>
        <dbReference type="ARBA" id="ARBA00023043"/>
    </source>
</evidence>
<feature type="region of interest" description="Disordered" evidence="11">
    <location>
        <begin position="87"/>
        <end position="113"/>
    </location>
</feature>
<keyword evidence="16" id="KW-1185">Reference proteome</keyword>
<evidence type="ECO:0000256" key="11">
    <source>
        <dbReference type="SAM" id="MobiDB-lite"/>
    </source>
</evidence>
<dbReference type="InterPro" id="IPR006612">
    <property type="entry name" value="THAP_Znf"/>
</dbReference>
<keyword evidence="3" id="KW-0677">Repeat</keyword>
<feature type="domain" description="CAP-Gly" evidence="12">
    <location>
        <begin position="639"/>
        <end position="681"/>
    </location>
</feature>
<dbReference type="InterPro" id="IPR036770">
    <property type="entry name" value="Ankyrin_rpt-contain_sf"/>
</dbReference>
<dbReference type="InterPro" id="IPR037151">
    <property type="entry name" value="AlkB-like_sf"/>
</dbReference>
<feature type="compositionally biased region" description="Basic residues" evidence="11">
    <location>
        <begin position="590"/>
        <end position="602"/>
    </location>
</feature>
<evidence type="ECO:0000313" key="16">
    <source>
        <dbReference type="Proteomes" id="UP000322234"/>
    </source>
</evidence>
<feature type="region of interest" description="Disordered" evidence="11">
    <location>
        <begin position="568"/>
        <end position="616"/>
    </location>
</feature>
<sequence length="1318" mass="144744">MPKYCLAPNCSNTAGQLGADNRPVSFYKFPLKDGPRLQAWLRHMGREHWVPSCHQHLCSEHFAPSCFQWRWGVRYLRPDAVPSIFSRVPPAQRQQSSRSTEKPVVPPPLQATPSLASGPVQLLVLGPASGAPEAPATVFLTPLSLQPAPAGPRPGASAQHPRAGLGAALGALQRRVRRLQRRHERHQARLRALEQLARQLQARAHWGRLCARRVRRLQRRHERHQARLRALEQLARQLQARAHWGRLCALWSSAPSTRAFTFFDPNDPACQEILFDPQTTIPELFAIVRQWVPQVQHKIDVIGNEILRRGCHVNDRDGLTDMTLLHYACKAGAHGVGDPAAAVRLSQQLLALGADVTLRSRWTNMNALHYAAYFDVPDLVRVLLKGARPRVVNSTCSDFNHGSALHIAASNLCLGAAKCLLEHGANPALRNRKGQVPAEVVPDPMDMSLDKAEAALVAKELRTLLEEAVPLSCALPKVTLPNYDNVPGNLMLSALGLRLGDRVLLDGQKTGTLRFCGTTEFASGQWVGVELDEPEGKNDGSVGGVRYFICPPKQGLFASVSKISKAVDAPPSSVTSTPRTPRMDFSRVTGKGRREHKGKKKPSSSPSLGSLQQREGAKAEVGDQVLVAGQKQGIVRFYGKTDFAPGYWYGIELDQPTGKHDGSVFGVRYFTCPPKHGVFAPASRIQRIGGSTDPPGDNVGAKKVHQVTSLTGYLELLSMEDQDARVPALEPFREEEEYLLRQVFNAPKPKWTQLSGRKLQNWGGLPHPRGMVPERLPPWLQRYVDKVSDLSLFGGLPANHVLVNQYLPGEGIMPHEDGPLYYPTVSTISLGSHTMLDLYEPRQPEDDNPTEQPRPPPRPATSLLLEPRSLLVLRGTAYTRLLHGIAAASVDALEAASLPPNAAACPSAQPGARLVRGTRVSLTIRRVPRVLRAGLLLSKLPNIARPPPLGPRFPSELFSHPPGAPRELDATGDTICIASGEESIRSEQAQKLGQDSLDPPEHFRGGPRGLEPVAGLPRLPAPFSLEESAGSKNLEHPISGREVLEAEQDSLHLCLLGLGLWLQDLERGLGPCMSAQSRMVQLQALQADLRGAAERLDALLAFGEGLAQRSEPQARAALEQVLSTFRAHQDSIFRQLWRLQAQLVSTSLLWPTLAVLEEASTLEQDLEFEGDLDWPGPGGVWGPWAPSSLPTPAELEWDPAGDIGDLEPLGRRTARTPGAPCELCGHRGPQSRGQSLEDMLMLGLSHRKHVASHRRQPLLWKSRVTKLNCQGSVLESSSQLQVSKLILSQNLKYQDKRWSRTRLKNRGRSPMLVSWMCT</sequence>
<comment type="cofactor">
    <cofactor evidence="1">
        <name>Fe(2+)</name>
        <dbReference type="ChEBI" id="CHEBI:29033"/>
    </cofactor>
</comment>
<evidence type="ECO:0000256" key="3">
    <source>
        <dbReference type="ARBA" id="ARBA00022737"/>
    </source>
</evidence>
<dbReference type="Gene3D" id="2.60.120.590">
    <property type="entry name" value="Alpha-ketoglutarate-dependent dioxygenase AlkB-like"/>
    <property type="match status" value="1"/>
</dbReference>
<feature type="repeat" description="ANK" evidence="8">
    <location>
        <begin position="400"/>
        <end position="432"/>
    </location>
</feature>
<feature type="domain" description="Fe2OG dioxygenase" evidence="14">
    <location>
        <begin position="797"/>
        <end position="928"/>
    </location>
</feature>
<keyword evidence="6 8" id="KW-0040">ANK repeat</keyword>
<organism evidence="15 16">
    <name type="scientific">Bos mutus</name>
    <name type="common">wild yak</name>
    <dbReference type="NCBI Taxonomy" id="72004"/>
    <lineage>
        <taxon>Eukaryota</taxon>
        <taxon>Metazoa</taxon>
        <taxon>Chordata</taxon>
        <taxon>Craniata</taxon>
        <taxon>Vertebrata</taxon>
        <taxon>Euteleostomi</taxon>
        <taxon>Mammalia</taxon>
        <taxon>Eutheria</taxon>
        <taxon>Laurasiatheria</taxon>
        <taxon>Artiodactyla</taxon>
        <taxon>Ruminantia</taxon>
        <taxon>Pecora</taxon>
        <taxon>Bovidae</taxon>
        <taxon>Bovinae</taxon>
        <taxon>Bos</taxon>
    </lineage>
</organism>
<dbReference type="SUPFAM" id="SSF48403">
    <property type="entry name" value="Ankyrin repeat"/>
    <property type="match status" value="1"/>
</dbReference>